<reference evidence="3" key="1">
    <citation type="submission" date="2020-04" db="EMBL/GenBank/DDBJ databases">
        <authorList>
            <person name="Chiriac C."/>
            <person name="Salcher M."/>
            <person name="Ghai R."/>
            <person name="Kavagutti S V."/>
        </authorList>
    </citation>
    <scope>NUCLEOTIDE SEQUENCE</scope>
</reference>
<protein>
    <submittedName>
        <fullName evidence="3">Uncharacterized protein</fullName>
    </submittedName>
</protein>
<proteinExistence type="predicted"/>
<keyword evidence="2" id="KW-1133">Transmembrane helix</keyword>
<keyword evidence="2" id="KW-0472">Membrane</keyword>
<keyword evidence="2" id="KW-0812">Transmembrane</keyword>
<evidence type="ECO:0000313" key="3">
    <source>
        <dbReference type="EMBL" id="CAB4160841.1"/>
    </source>
</evidence>
<keyword evidence="1" id="KW-0175">Coiled coil</keyword>
<sequence length="150" mass="17286">MADDFGFTEGVKSLSGSLDAAREASKGLSKSIQNIQNDGLELAQQQARERKLAEKRAALLKERAIFKALEEYKHRKIISDQEYKAKVEFVKKYGTKEWAEVLKIKSDIEKLEEKSKKLFDADLNKVRRVQFLCFLAAGWCAYYLVWGFKK</sequence>
<dbReference type="EMBL" id="LR796714">
    <property type="protein sequence ID" value="CAB4160841.1"/>
    <property type="molecule type" value="Genomic_DNA"/>
</dbReference>
<feature type="coiled-coil region" evidence="1">
    <location>
        <begin position="18"/>
        <end position="63"/>
    </location>
</feature>
<evidence type="ECO:0000256" key="1">
    <source>
        <dbReference type="SAM" id="Coils"/>
    </source>
</evidence>
<name>A0A6J5NU52_9CAUD</name>
<organism evidence="3">
    <name type="scientific">uncultured Caudovirales phage</name>
    <dbReference type="NCBI Taxonomy" id="2100421"/>
    <lineage>
        <taxon>Viruses</taxon>
        <taxon>Duplodnaviria</taxon>
        <taxon>Heunggongvirae</taxon>
        <taxon>Uroviricota</taxon>
        <taxon>Caudoviricetes</taxon>
        <taxon>Peduoviridae</taxon>
        <taxon>Maltschvirus</taxon>
        <taxon>Maltschvirus maltsch</taxon>
    </lineage>
</organism>
<evidence type="ECO:0000256" key="2">
    <source>
        <dbReference type="SAM" id="Phobius"/>
    </source>
</evidence>
<feature type="transmembrane region" description="Helical" evidence="2">
    <location>
        <begin position="129"/>
        <end position="148"/>
    </location>
</feature>
<gene>
    <name evidence="3" type="ORF">UFOVP767_37</name>
</gene>
<accession>A0A6J5NU52</accession>